<evidence type="ECO:0000256" key="4">
    <source>
        <dbReference type="ARBA" id="ARBA00022605"/>
    </source>
</evidence>
<evidence type="ECO:0000256" key="2">
    <source>
        <dbReference type="ARBA" id="ARBA00009152"/>
    </source>
</evidence>
<dbReference type="InterPro" id="IPR016195">
    <property type="entry name" value="Pol/histidinol_Pase-like"/>
</dbReference>
<feature type="domain" description="Polymerase/histidinol phosphatase N-terminal" evidence="9">
    <location>
        <begin position="2"/>
        <end position="84"/>
    </location>
</feature>
<dbReference type="PANTHER" id="PTHR21039:SF0">
    <property type="entry name" value="HISTIDINOL-PHOSPHATASE"/>
    <property type="match status" value="1"/>
</dbReference>
<dbReference type="InterPro" id="IPR004013">
    <property type="entry name" value="PHP_dom"/>
</dbReference>
<dbReference type="Pfam" id="PF02811">
    <property type="entry name" value="PHP"/>
    <property type="match status" value="1"/>
</dbReference>
<keyword evidence="5 8" id="KW-0378">Hydrolase</keyword>
<dbReference type="GO" id="GO:0004401">
    <property type="term" value="F:histidinol-phosphatase activity"/>
    <property type="evidence" value="ECO:0007669"/>
    <property type="project" value="UniProtKB-UniRule"/>
</dbReference>
<dbReference type="EMBL" id="MOXJ01000014">
    <property type="protein sequence ID" value="PDO10449.1"/>
    <property type="molecule type" value="Genomic_DNA"/>
</dbReference>
<dbReference type="SMART" id="SM00481">
    <property type="entry name" value="POLIIIAc"/>
    <property type="match status" value="1"/>
</dbReference>
<comment type="caution">
    <text evidence="10">The sequence shown here is derived from an EMBL/GenBank/DDBJ whole genome shotgun (WGS) entry which is preliminary data.</text>
</comment>
<evidence type="ECO:0000256" key="7">
    <source>
        <dbReference type="ARBA" id="ARBA00049158"/>
    </source>
</evidence>
<dbReference type="Gene3D" id="3.20.20.140">
    <property type="entry name" value="Metal-dependent hydrolases"/>
    <property type="match status" value="1"/>
</dbReference>
<reference evidence="10 11" key="1">
    <citation type="submission" date="2016-12" db="EMBL/GenBank/DDBJ databases">
        <title>Candidatus Reconcilibacillus cellulovorans genome.</title>
        <authorList>
            <person name="Kolinko S."/>
            <person name="Wu Y.-W."/>
            <person name="Tachea F."/>
            <person name="Denzel E."/>
            <person name="Hiras J."/>
            <person name="Baecker N."/>
            <person name="Chan L.J."/>
            <person name="Eichorst S.A."/>
            <person name="Frey D."/>
            <person name="Adams P.D."/>
            <person name="Pray T."/>
            <person name="Tanjore D."/>
            <person name="Petzold C.J."/>
            <person name="Gladden J.M."/>
            <person name="Simmons B.A."/>
            <person name="Singer S.W."/>
        </authorList>
    </citation>
    <scope>NUCLEOTIDE SEQUENCE [LARGE SCALE GENOMIC DNA]</scope>
    <source>
        <strain evidence="10">JTherm</strain>
    </source>
</reference>
<dbReference type="SUPFAM" id="SSF89550">
    <property type="entry name" value="PHP domain-like"/>
    <property type="match status" value="1"/>
</dbReference>
<comment type="catalytic activity">
    <reaction evidence="7 8">
        <text>L-histidinol phosphate + H2O = L-histidinol + phosphate</text>
        <dbReference type="Rhea" id="RHEA:14465"/>
        <dbReference type="ChEBI" id="CHEBI:15377"/>
        <dbReference type="ChEBI" id="CHEBI:43474"/>
        <dbReference type="ChEBI" id="CHEBI:57699"/>
        <dbReference type="ChEBI" id="CHEBI:57980"/>
        <dbReference type="EC" id="3.1.3.15"/>
    </reaction>
</comment>
<dbReference type="AlphaFoldDB" id="A0A2A6E0V4"/>
<evidence type="ECO:0000256" key="6">
    <source>
        <dbReference type="ARBA" id="ARBA00023102"/>
    </source>
</evidence>
<dbReference type="Proteomes" id="UP000243688">
    <property type="component" value="Unassembled WGS sequence"/>
</dbReference>
<evidence type="ECO:0000256" key="5">
    <source>
        <dbReference type="ARBA" id="ARBA00022801"/>
    </source>
</evidence>
<name>A0A2A6E0V4_9BACL</name>
<dbReference type="NCBIfam" id="TIGR01856">
    <property type="entry name" value="hisJ_fam"/>
    <property type="match status" value="1"/>
</dbReference>
<gene>
    <name evidence="10" type="ORF">BLM47_06860</name>
</gene>
<evidence type="ECO:0000256" key="8">
    <source>
        <dbReference type="RuleBase" id="RU366003"/>
    </source>
</evidence>
<evidence type="ECO:0000256" key="1">
    <source>
        <dbReference type="ARBA" id="ARBA00004970"/>
    </source>
</evidence>
<dbReference type="GO" id="GO:0000105">
    <property type="term" value="P:L-histidine biosynthetic process"/>
    <property type="evidence" value="ECO:0007669"/>
    <property type="project" value="UniProtKB-UniRule"/>
</dbReference>
<evidence type="ECO:0000313" key="10">
    <source>
        <dbReference type="EMBL" id="PDO10449.1"/>
    </source>
</evidence>
<evidence type="ECO:0000256" key="3">
    <source>
        <dbReference type="ARBA" id="ARBA00013085"/>
    </source>
</evidence>
<accession>A0A2A6E0V4</accession>
<dbReference type="UniPathway" id="UPA00031">
    <property type="reaction ID" value="UER00013"/>
</dbReference>
<proteinExistence type="inferred from homology"/>
<organism evidence="10 11">
    <name type="scientific">Candidatus Reconcilbacillus cellulovorans</name>
    <dbReference type="NCBI Taxonomy" id="1906605"/>
    <lineage>
        <taxon>Bacteria</taxon>
        <taxon>Bacillati</taxon>
        <taxon>Bacillota</taxon>
        <taxon>Bacilli</taxon>
        <taxon>Bacillales</taxon>
        <taxon>Paenibacillaceae</taxon>
        <taxon>Candidatus Reconcilbacillus</taxon>
    </lineage>
</organism>
<evidence type="ECO:0000313" key="11">
    <source>
        <dbReference type="Proteomes" id="UP000243688"/>
    </source>
</evidence>
<keyword evidence="4 8" id="KW-0028">Amino-acid biosynthesis</keyword>
<evidence type="ECO:0000259" key="9">
    <source>
        <dbReference type="SMART" id="SM00481"/>
    </source>
</evidence>
<dbReference type="EC" id="3.1.3.15" evidence="3 8"/>
<dbReference type="InterPro" id="IPR010140">
    <property type="entry name" value="Histidinol_P_phosphatase_HisJ"/>
</dbReference>
<keyword evidence="6 8" id="KW-0368">Histidine biosynthesis</keyword>
<sequence length="269" mass="30714">MYDYHVHTRFSADSDLPMEEAVRAAVDRGVREIAFTEHIDYFYPNCDLVFAFDAGTYAAEVDRLRAVYGDRIVIRKAVEVGLHPLAYDRSRAFTQEGGFDFVIGSVHIADDLDLHGGDFFRGKTADEAVRRYLENVYERVAEYKDFHVLGHLTLVSRYLHHLGASWDQLNWLAYADRIDAILRTLIDTGRGIELNMSGYRYRIASPMPHLAVLRRYRELGGEIVTIGSDAHTADRIADRFEIGHQMLKAAGFEYLTTFESGRPSFVRIP</sequence>
<comment type="pathway">
    <text evidence="1 8">Amino-acid biosynthesis; L-histidine biosynthesis; L-histidine from 5-phospho-alpha-D-ribose 1-diphosphate: step 8/9.</text>
</comment>
<dbReference type="PANTHER" id="PTHR21039">
    <property type="entry name" value="HISTIDINOL PHOSPHATASE-RELATED"/>
    <property type="match status" value="1"/>
</dbReference>
<dbReference type="GO" id="GO:0005737">
    <property type="term" value="C:cytoplasm"/>
    <property type="evidence" value="ECO:0007669"/>
    <property type="project" value="TreeGrafter"/>
</dbReference>
<dbReference type="InterPro" id="IPR003141">
    <property type="entry name" value="Pol/His_phosphatase_N"/>
</dbReference>
<comment type="similarity">
    <text evidence="2 8">Belongs to the PHP hydrolase family. HisK subfamily.</text>
</comment>
<protein>
    <recommendedName>
        <fullName evidence="3 8">Histidinol-phosphatase</fullName>
        <shortName evidence="8">HolPase</shortName>
        <ecNumber evidence="3 8">3.1.3.15</ecNumber>
    </recommendedName>
</protein>